<feature type="non-terminal residue" evidence="6">
    <location>
        <position position="705"/>
    </location>
</feature>
<evidence type="ECO:0000256" key="1">
    <source>
        <dbReference type="ARBA" id="ARBA00014201"/>
    </source>
</evidence>
<dbReference type="Gene3D" id="3.80.10.10">
    <property type="entry name" value="Ribonuclease Inhibitor"/>
    <property type="match status" value="1"/>
</dbReference>
<keyword evidence="4" id="KW-0677">Repeat</keyword>
<evidence type="ECO:0000256" key="5">
    <source>
        <dbReference type="ARBA" id="ARBA00022786"/>
    </source>
</evidence>
<evidence type="ECO:0000256" key="2">
    <source>
        <dbReference type="ARBA" id="ARBA00022553"/>
    </source>
</evidence>
<name>A0ABS2Z3H4_POLSE</name>
<keyword evidence="2" id="KW-0597">Phosphoprotein</keyword>
<dbReference type="Proteomes" id="UP001166052">
    <property type="component" value="Unassembled WGS sequence"/>
</dbReference>
<feature type="non-terminal residue" evidence="6">
    <location>
        <position position="1"/>
    </location>
</feature>
<evidence type="ECO:0000313" key="6">
    <source>
        <dbReference type="EMBL" id="MBN3293604.1"/>
    </source>
</evidence>
<keyword evidence="7" id="KW-1185">Reference proteome</keyword>
<protein>
    <recommendedName>
        <fullName evidence="1">Leucine-rich repeat-containing protein 41</fullName>
    </recommendedName>
</protein>
<dbReference type="PANTHER" id="PTHR15354:SF1">
    <property type="entry name" value="LEUCINE-RICH REPEAT-CONTAINING PROTEIN 41"/>
    <property type="match status" value="1"/>
</dbReference>
<dbReference type="InterPro" id="IPR032675">
    <property type="entry name" value="LRR_dom_sf"/>
</dbReference>
<accession>A0ABS2Z3H4</accession>
<dbReference type="PANTHER" id="PTHR15354">
    <property type="entry name" value="MUF1"/>
    <property type="match status" value="1"/>
</dbReference>
<keyword evidence="3" id="KW-0433">Leucine-rich repeat</keyword>
<evidence type="ECO:0000256" key="4">
    <source>
        <dbReference type="ARBA" id="ARBA00022737"/>
    </source>
</evidence>
<dbReference type="SUPFAM" id="SSF52047">
    <property type="entry name" value="RNI-like"/>
    <property type="match status" value="1"/>
</dbReference>
<keyword evidence="5" id="KW-0833">Ubl conjugation pathway</keyword>
<sequence>MSFDNLPPTLVRLCAVAVSRNMDSLEHQAWDLPGSLIEQLLPFLNIFYLERIENAAVQKGISTTAAWFALWMEVIRNRPVGCTSDRDWKQKFLESAFHIALSGNSKMEHERTKDPRFCILTLGAKYVKQLTFNNRLQGAVKLAMNKFSHVLQILKETVLNIKFQRLRQNPDKNAVISLTYVLHRLIHHGNVQRLIISDCRMPSCSIMTRILQMCAGYLSVEVQDDLNCFVSNFQMRGVEDKIGGSPTSPFLIVRENELACPLSLEQDTSTCMDQSYKCNTLHLSRNICFDNKRKRTWKDVQCHKECKQPCLETKQTIVISVQEDLHTSQESCKNLQENIKCTTCKDLFTHTPSISHTSSYLRCISALDLDLSSYSDCLKIQSLLPSWVSLHSLEVFSSWHINKPELFKFLEALSCLCQSTESFLRVLSLSGIACPISLTALLIQLLKLCPRLESVSVSFSVEQDQEEEQFSILPPAIVENSLTSLKVTFPLETLHLQGLLSVLRGSGNLQRLHLTGMRFKTRQDAGALLLSLADSNPELCWLTLEDVNLSVCQNEVLHFLKHTDLKGVNFTECRIFERNKAEFLSNFVAVVKQKKSLVTLQVPGNRLGNQGLVLLADLFTGDSVSGIIHLDISSNFILSDGLLQFGKMLQKSPPQSHLKLDLRHNPLDRDIETSKQAMELLTRLCRVVINSWNSQAAFADYISAM</sequence>
<gene>
    <name evidence="6" type="primary">Lrrc41</name>
    <name evidence="6" type="ORF">GTO92_0000436</name>
</gene>
<organism evidence="6 7">
    <name type="scientific">Polypterus senegalus</name>
    <name type="common">Senegal bichir</name>
    <dbReference type="NCBI Taxonomy" id="55291"/>
    <lineage>
        <taxon>Eukaryota</taxon>
        <taxon>Metazoa</taxon>
        <taxon>Chordata</taxon>
        <taxon>Craniata</taxon>
        <taxon>Vertebrata</taxon>
        <taxon>Euteleostomi</taxon>
        <taxon>Actinopterygii</taxon>
        <taxon>Polypteriformes</taxon>
        <taxon>Polypteridae</taxon>
        <taxon>Polypterus</taxon>
    </lineage>
</organism>
<evidence type="ECO:0000256" key="3">
    <source>
        <dbReference type="ARBA" id="ARBA00022614"/>
    </source>
</evidence>
<proteinExistence type="predicted"/>
<comment type="caution">
    <text evidence="6">The sequence shown here is derived from an EMBL/GenBank/DDBJ whole genome shotgun (WGS) entry which is preliminary data.</text>
</comment>
<evidence type="ECO:0000313" key="7">
    <source>
        <dbReference type="Proteomes" id="UP001166052"/>
    </source>
</evidence>
<dbReference type="InterPro" id="IPR026137">
    <property type="entry name" value="Leu_rpt_41"/>
</dbReference>
<dbReference type="EMBL" id="JAAWVN010022391">
    <property type="protein sequence ID" value="MBN3293604.1"/>
    <property type="molecule type" value="Genomic_DNA"/>
</dbReference>
<reference evidence="6" key="1">
    <citation type="journal article" date="2021" name="Cell">
        <title>Tracing the genetic footprints of vertebrate landing in non-teleost ray-finned fishes.</title>
        <authorList>
            <person name="Bi X."/>
            <person name="Wang K."/>
            <person name="Yang L."/>
            <person name="Pan H."/>
            <person name="Jiang H."/>
            <person name="Wei Q."/>
            <person name="Fang M."/>
            <person name="Yu H."/>
            <person name="Zhu C."/>
            <person name="Cai Y."/>
            <person name="He Y."/>
            <person name="Gan X."/>
            <person name="Zeng H."/>
            <person name="Yu D."/>
            <person name="Zhu Y."/>
            <person name="Jiang H."/>
            <person name="Qiu Q."/>
            <person name="Yang H."/>
            <person name="Zhang Y.E."/>
            <person name="Wang W."/>
            <person name="Zhu M."/>
            <person name="He S."/>
            <person name="Zhang G."/>
        </authorList>
    </citation>
    <scope>NUCLEOTIDE SEQUENCE</scope>
    <source>
        <strain evidence="6">Bchr_001</strain>
    </source>
</reference>